<dbReference type="InterPro" id="IPR050418">
    <property type="entry name" value="D-iso_2-hydroxyacid_DH_PdxB"/>
</dbReference>
<evidence type="ECO:0000256" key="2">
    <source>
        <dbReference type="ARBA" id="ARBA00023002"/>
    </source>
</evidence>
<dbReference type="Proteomes" id="UP000184406">
    <property type="component" value="Unassembled WGS sequence"/>
</dbReference>
<protein>
    <submittedName>
        <fullName evidence="7">Glycerate dehydrogenase</fullName>
    </submittedName>
</protein>
<dbReference type="PROSITE" id="PS00671">
    <property type="entry name" value="D_2_HYDROXYACID_DH_3"/>
    <property type="match status" value="1"/>
</dbReference>
<dbReference type="GO" id="GO:0051287">
    <property type="term" value="F:NAD binding"/>
    <property type="evidence" value="ECO:0007669"/>
    <property type="project" value="InterPro"/>
</dbReference>
<dbReference type="InterPro" id="IPR036291">
    <property type="entry name" value="NAD(P)-bd_dom_sf"/>
</dbReference>
<gene>
    <name evidence="7" type="ORF">SAMN03080594_102150</name>
</gene>
<dbReference type="InterPro" id="IPR006139">
    <property type="entry name" value="D-isomer_2_OHA_DH_cat_dom"/>
</dbReference>
<comment type="similarity">
    <text evidence="1 4">Belongs to the D-isomer specific 2-hydroxyacid dehydrogenase family.</text>
</comment>
<evidence type="ECO:0000313" key="7">
    <source>
        <dbReference type="EMBL" id="SHE95396.1"/>
    </source>
</evidence>
<evidence type="ECO:0000256" key="3">
    <source>
        <dbReference type="ARBA" id="ARBA00023027"/>
    </source>
</evidence>
<dbReference type="CDD" id="cd12162">
    <property type="entry name" value="2-Hacid_dh_4"/>
    <property type="match status" value="1"/>
</dbReference>
<organism evidence="7 8">
    <name type="scientific">Arenibacter palladensis</name>
    <dbReference type="NCBI Taxonomy" id="237373"/>
    <lineage>
        <taxon>Bacteria</taxon>
        <taxon>Pseudomonadati</taxon>
        <taxon>Bacteroidota</taxon>
        <taxon>Flavobacteriia</taxon>
        <taxon>Flavobacteriales</taxon>
        <taxon>Flavobacteriaceae</taxon>
        <taxon>Arenibacter</taxon>
    </lineage>
</organism>
<dbReference type="AlphaFoldDB" id="A0A1M4XPV3"/>
<reference evidence="8" key="1">
    <citation type="submission" date="2016-11" db="EMBL/GenBank/DDBJ databases">
        <authorList>
            <person name="Varghese N."/>
            <person name="Submissions S."/>
        </authorList>
    </citation>
    <scope>NUCLEOTIDE SEQUENCE [LARGE SCALE GENOMIC DNA]</scope>
    <source>
        <strain evidence="8">DSM 17539</strain>
    </source>
</reference>
<feature type="domain" description="D-isomer specific 2-hydroxyacid dehydrogenase NAD-binding" evidence="6">
    <location>
        <begin position="109"/>
        <end position="289"/>
    </location>
</feature>
<dbReference type="Gene3D" id="3.40.50.720">
    <property type="entry name" value="NAD(P)-binding Rossmann-like Domain"/>
    <property type="match status" value="2"/>
</dbReference>
<dbReference type="SUPFAM" id="SSF52283">
    <property type="entry name" value="Formate/glycerate dehydrogenase catalytic domain-like"/>
    <property type="match status" value="1"/>
</dbReference>
<dbReference type="InterPro" id="IPR029753">
    <property type="entry name" value="D-isomer_DH_CS"/>
</dbReference>
<dbReference type="PANTHER" id="PTHR43761:SF1">
    <property type="entry name" value="D-ISOMER SPECIFIC 2-HYDROXYACID DEHYDROGENASE CATALYTIC DOMAIN-CONTAINING PROTEIN-RELATED"/>
    <property type="match status" value="1"/>
</dbReference>
<dbReference type="Pfam" id="PF00389">
    <property type="entry name" value="2-Hacid_dh"/>
    <property type="match status" value="1"/>
</dbReference>
<evidence type="ECO:0000256" key="4">
    <source>
        <dbReference type="RuleBase" id="RU003719"/>
    </source>
</evidence>
<feature type="domain" description="D-isomer specific 2-hydroxyacid dehydrogenase catalytic" evidence="5">
    <location>
        <begin position="17"/>
        <end position="320"/>
    </location>
</feature>
<sequence length="321" mass="35273">MKIVILDGYTLNPGDLSWENLKKFGELTIYDRTEYENNKIIEAIGDAEIIFTNKTPLPKEVLNKVSSLKYIGVLATGYNVVDVDAAKELGIVVTNVPGYGTTAVAQMTMALLLEMCHHVGEHNRAVKDGEWSKSKDFCFWNYPLIELDGKTMGIIGYGRIGQATAKLAQAFGMNILTSGSRRKPELESDTCKQVDLEELLAKSDVISLHCPLTPETEGIISASNIAKMKEGAMIINTSRGQLIEEQDLKEALDNEKLAGAAIDVVSKEPIDRDNPLLKANNCIITPHIAWASKEARNRLLSTAQENLEAFIKGNPINVVNN</sequence>
<dbReference type="OrthoDB" id="9777288at2"/>
<name>A0A1M4XPV3_9FLAO</name>
<dbReference type="GO" id="GO:0016616">
    <property type="term" value="F:oxidoreductase activity, acting on the CH-OH group of donors, NAD or NADP as acceptor"/>
    <property type="evidence" value="ECO:0007669"/>
    <property type="project" value="InterPro"/>
</dbReference>
<keyword evidence="3" id="KW-0520">NAD</keyword>
<dbReference type="PANTHER" id="PTHR43761">
    <property type="entry name" value="D-ISOMER SPECIFIC 2-HYDROXYACID DEHYDROGENASE FAMILY PROTEIN (AFU_ORTHOLOGUE AFUA_1G13630)"/>
    <property type="match status" value="1"/>
</dbReference>
<dbReference type="InterPro" id="IPR006140">
    <property type="entry name" value="D-isomer_DH_NAD-bd"/>
</dbReference>
<dbReference type="FunFam" id="3.40.50.720:FF:000203">
    <property type="entry name" value="D-3-phosphoglycerate dehydrogenase (SerA)"/>
    <property type="match status" value="1"/>
</dbReference>
<keyword evidence="2 4" id="KW-0560">Oxidoreductase</keyword>
<evidence type="ECO:0000313" key="8">
    <source>
        <dbReference type="Proteomes" id="UP000184406"/>
    </source>
</evidence>
<evidence type="ECO:0000256" key="1">
    <source>
        <dbReference type="ARBA" id="ARBA00005854"/>
    </source>
</evidence>
<dbReference type="RefSeq" id="WP_072861016.1">
    <property type="nucleotide sequence ID" value="NZ_FQUX01000002.1"/>
</dbReference>
<dbReference type="EMBL" id="FQUX01000002">
    <property type="protein sequence ID" value="SHE95396.1"/>
    <property type="molecule type" value="Genomic_DNA"/>
</dbReference>
<accession>A0A1M4XPV3</accession>
<evidence type="ECO:0000259" key="5">
    <source>
        <dbReference type="Pfam" id="PF00389"/>
    </source>
</evidence>
<dbReference type="Pfam" id="PF02826">
    <property type="entry name" value="2-Hacid_dh_C"/>
    <property type="match status" value="1"/>
</dbReference>
<evidence type="ECO:0000259" key="6">
    <source>
        <dbReference type="Pfam" id="PF02826"/>
    </source>
</evidence>
<keyword evidence="8" id="KW-1185">Reference proteome</keyword>
<dbReference type="SUPFAM" id="SSF51735">
    <property type="entry name" value="NAD(P)-binding Rossmann-fold domains"/>
    <property type="match status" value="1"/>
</dbReference>
<dbReference type="PROSITE" id="PS00670">
    <property type="entry name" value="D_2_HYDROXYACID_DH_2"/>
    <property type="match status" value="1"/>
</dbReference>
<proteinExistence type="inferred from homology"/>